<feature type="region of interest" description="Disordered" evidence="1">
    <location>
        <begin position="77"/>
        <end position="100"/>
    </location>
</feature>
<feature type="compositionally biased region" description="Low complexity" evidence="1">
    <location>
        <begin position="84"/>
        <end position="93"/>
    </location>
</feature>
<feature type="domain" description="HTH-type transcriptional regulator AraC-type N-terminal" evidence="2">
    <location>
        <begin position="1"/>
        <end position="83"/>
    </location>
</feature>
<protein>
    <submittedName>
        <fullName evidence="3">AraC family transcriptional regulator ligand-binding domain-containing protein</fullName>
    </submittedName>
</protein>
<accession>A0ABV6H9C4</accession>
<evidence type="ECO:0000313" key="4">
    <source>
        <dbReference type="Proteomes" id="UP001589783"/>
    </source>
</evidence>
<dbReference type="Pfam" id="PF12625">
    <property type="entry name" value="Arabinose_bd"/>
    <property type="match status" value="1"/>
</dbReference>
<dbReference type="RefSeq" id="WP_382364482.1">
    <property type="nucleotide sequence ID" value="NZ_JBHLWV010000020.1"/>
</dbReference>
<dbReference type="InterPro" id="IPR032687">
    <property type="entry name" value="AraC-type_N"/>
</dbReference>
<reference evidence="3 4" key="1">
    <citation type="submission" date="2024-09" db="EMBL/GenBank/DDBJ databases">
        <authorList>
            <person name="Sun Q."/>
            <person name="Mori K."/>
        </authorList>
    </citation>
    <scope>NUCLEOTIDE SEQUENCE [LARGE SCALE GENOMIC DNA]</scope>
    <source>
        <strain evidence="3 4">CCM 7957</strain>
    </source>
</reference>
<gene>
    <name evidence="3" type="ORF">ACFFJD_11575</name>
</gene>
<keyword evidence="4" id="KW-1185">Reference proteome</keyword>
<name>A0ABV6H9C4_9ACTN</name>
<sequence>MRSALALLARHDRMYNESLRTLVTVNDGIATVRVELDVGHPVAERQSTDLAVGVLYSLIRELAGHSWRPLSVCFAHPPPEDDTTATSTASPSSRPIWIAP</sequence>
<evidence type="ECO:0000256" key="1">
    <source>
        <dbReference type="SAM" id="MobiDB-lite"/>
    </source>
</evidence>
<evidence type="ECO:0000313" key="3">
    <source>
        <dbReference type="EMBL" id="MFC0315485.1"/>
    </source>
</evidence>
<comment type="caution">
    <text evidence="3">The sequence shown here is derived from an EMBL/GenBank/DDBJ whole genome shotgun (WGS) entry which is preliminary data.</text>
</comment>
<organism evidence="3 4">
    <name type="scientific">Gordonia phosphorivorans</name>
    <dbReference type="NCBI Taxonomy" id="1056982"/>
    <lineage>
        <taxon>Bacteria</taxon>
        <taxon>Bacillati</taxon>
        <taxon>Actinomycetota</taxon>
        <taxon>Actinomycetes</taxon>
        <taxon>Mycobacteriales</taxon>
        <taxon>Gordoniaceae</taxon>
        <taxon>Gordonia</taxon>
    </lineage>
</organism>
<dbReference type="EMBL" id="JBHLWV010000020">
    <property type="protein sequence ID" value="MFC0315485.1"/>
    <property type="molecule type" value="Genomic_DNA"/>
</dbReference>
<dbReference type="Proteomes" id="UP001589783">
    <property type="component" value="Unassembled WGS sequence"/>
</dbReference>
<evidence type="ECO:0000259" key="2">
    <source>
        <dbReference type="Pfam" id="PF12625"/>
    </source>
</evidence>
<proteinExistence type="predicted"/>